<name>A0ABV1HM75_9FIRM</name>
<accession>A0ABV1HM75</accession>
<protein>
    <submittedName>
        <fullName evidence="1">Spo0E family sporulation regulatory protein-aspartic acid phosphatase</fullName>
    </submittedName>
</protein>
<dbReference type="EMBL" id="JBBMFJ010000018">
    <property type="protein sequence ID" value="MEQ2563422.1"/>
    <property type="molecule type" value="Genomic_DNA"/>
</dbReference>
<keyword evidence="2" id="KW-1185">Reference proteome</keyword>
<organism evidence="1 2">
    <name type="scientific">Ventrimonas faecis</name>
    <dbReference type="NCBI Taxonomy" id="3133170"/>
    <lineage>
        <taxon>Bacteria</taxon>
        <taxon>Bacillati</taxon>
        <taxon>Bacillota</taxon>
        <taxon>Clostridia</taxon>
        <taxon>Lachnospirales</taxon>
        <taxon>Lachnospiraceae</taxon>
        <taxon>Ventrimonas</taxon>
    </lineage>
</organism>
<gene>
    <name evidence="1" type="ORF">WMO41_09680</name>
</gene>
<evidence type="ECO:0000313" key="2">
    <source>
        <dbReference type="Proteomes" id="UP001437460"/>
    </source>
</evidence>
<proteinExistence type="predicted"/>
<dbReference type="Proteomes" id="UP001437460">
    <property type="component" value="Unassembled WGS sequence"/>
</dbReference>
<sequence length="51" mass="5995">MEISKEELVACIEKARRKLEGSIEDGEEYCYVYENSVELDRLIEIYIAMGY</sequence>
<reference evidence="1 2" key="1">
    <citation type="submission" date="2024-03" db="EMBL/GenBank/DDBJ databases">
        <title>Human intestinal bacterial collection.</title>
        <authorList>
            <person name="Pauvert C."/>
            <person name="Hitch T.C.A."/>
            <person name="Clavel T."/>
        </authorList>
    </citation>
    <scope>NUCLEOTIDE SEQUENCE [LARGE SCALE GENOMIC DNA]</scope>
    <source>
        <strain evidence="1 2">CLA-AP-H27</strain>
    </source>
</reference>
<evidence type="ECO:0000313" key="1">
    <source>
        <dbReference type="EMBL" id="MEQ2563422.1"/>
    </source>
</evidence>
<dbReference type="RefSeq" id="WP_349229563.1">
    <property type="nucleotide sequence ID" value="NZ_JBBMFJ010000018.1"/>
</dbReference>
<comment type="caution">
    <text evidence="1">The sequence shown here is derived from an EMBL/GenBank/DDBJ whole genome shotgun (WGS) entry which is preliminary data.</text>
</comment>